<evidence type="ECO:0000256" key="1">
    <source>
        <dbReference type="SAM" id="Phobius"/>
    </source>
</evidence>
<dbReference type="RefSeq" id="WP_367774226.1">
    <property type="nucleotide sequence ID" value="NZ_JBFNXR010000050.1"/>
</dbReference>
<keyword evidence="1" id="KW-0812">Transmembrane</keyword>
<dbReference type="PROSITE" id="PS50883">
    <property type="entry name" value="EAL"/>
    <property type="match status" value="1"/>
</dbReference>
<dbReference type="Gene3D" id="3.20.20.450">
    <property type="entry name" value="EAL domain"/>
    <property type="match status" value="1"/>
</dbReference>
<dbReference type="CDD" id="cd01948">
    <property type="entry name" value="EAL"/>
    <property type="match status" value="1"/>
</dbReference>
<keyword evidence="1" id="KW-0472">Membrane</keyword>
<evidence type="ECO:0000313" key="4">
    <source>
        <dbReference type="EMBL" id="MEW9855990.1"/>
    </source>
</evidence>
<dbReference type="Pfam" id="PF05228">
    <property type="entry name" value="CHASE4"/>
    <property type="match status" value="1"/>
</dbReference>
<dbReference type="PROSITE" id="PS50887">
    <property type="entry name" value="GGDEF"/>
    <property type="match status" value="1"/>
</dbReference>
<comment type="caution">
    <text evidence="4">The sequence shown here is derived from an EMBL/GenBank/DDBJ whole genome shotgun (WGS) entry which is preliminary data.</text>
</comment>
<reference evidence="4 5" key="1">
    <citation type="submission" date="2024-06" db="EMBL/GenBank/DDBJ databases">
        <title>Novosphingobium rhizovicinus M1R2S20.</title>
        <authorList>
            <person name="Sun J.-Q."/>
        </authorList>
    </citation>
    <scope>NUCLEOTIDE SEQUENCE [LARGE SCALE GENOMIC DNA]</scope>
    <source>
        <strain evidence="4 5">M1R2S20</strain>
    </source>
</reference>
<evidence type="ECO:0000259" key="2">
    <source>
        <dbReference type="PROSITE" id="PS50883"/>
    </source>
</evidence>
<keyword evidence="1" id="KW-1133">Transmembrane helix</keyword>
<keyword evidence="5" id="KW-1185">Reference proteome</keyword>
<dbReference type="SUPFAM" id="SSF55073">
    <property type="entry name" value="Nucleotide cyclase"/>
    <property type="match status" value="1"/>
</dbReference>
<sequence>MQARLPALLVNGRSRFVLQFTLPAFAAVIVMAIVLGGMVLLVGRKADQLAIEQQQQLLATVLQQKIENTAHDQEGITVWDDAVRHATAAKPDLVWLDMNVGSWMHTYYGHDEAFVVLPRSKPVYGMRGGHLVPSSEYDRHVASIADPLIAKLRTSMLRQATPANEQSLSLGAIDLGVVGSRPAIVSAKPIVSDSGKLVQTPGNEPVHIAVRYLDGDFVKELAQSYALQAAHFASERPVDGQSSVPLRNAEGQILGYLAWQPFSPGTLLIDRLLPLSALALLLVSCVLIVLLRHIRRSTLALEASEAQAQHLAFHDTLTGLPNRTMFDDRLAHELANARETGDALALHYLDLDGFKNVNDTLGHPAGDELIRAVSARLQKAVRSSDLVARLGGDEFAIIQRTISSPAEAEILCLRLLELINEPFSIAGTQARVGVSVGIAFGPADADDRAELARKADIALYEAKAAGKGRFVFFAEGMDATIRHRKQIEADLGAALDAGNQLEVYYQPLYSPDEGCITGAEALLRWHHPEQGMISPALFVPIAEQSGQIVKIGEWVLEQVCKDALTWTIGSVSVNVSAVQLRRPDFAERALMILDRNGYPAERLEIEVTETSFIENAAGCEANLARLRASGVKVALDDFGTGYSSFSHLRALSVDRLKIDRSFVSGIGSANDGSPIISAIMDLARASGLKVTAEGVETIEQRRFLSGVGCNSLQGFLMAMPMPVAEMNDALLRGTQPA</sequence>
<dbReference type="InterPro" id="IPR043128">
    <property type="entry name" value="Rev_trsase/Diguanyl_cyclase"/>
</dbReference>
<dbReference type="EMBL" id="JBFNXR010000050">
    <property type="protein sequence ID" value="MEW9855990.1"/>
    <property type="molecule type" value="Genomic_DNA"/>
</dbReference>
<name>A0ABV3RD55_9SPHN</name>
<dbReference type="InterPro" id="IPR052155">
    <property type="entry name" value="Biofilm_reg_signaling"/>
</dbReference>
<proteinExistence type="predicted"/>
<dbReference type="SUPFAM" id="SSF141868">
    <property type="entry name" value="EAL domain-like"/>
    <property type="match status" value="1"/>
</dbReference>
<evidence type="ECO:0000259" key="3">
    <source>
        <dbReference type="PROSITE" id="PS50887"/>
    </source>
</evidence>
<dbReference type="InterPro" id="IPR001633">
    <property type="entry name" value="EAL_dom"/>
</dbReference>
<feature type="domain" description="GGDEF" evidence="3">
    <location>
        <begin position="342"/>
        <end position="475"/>
    </location>
</feature>
<feature type="transmembrane region" description="Helical" evidence="1">
    <location>
        <begin position="20"/>
        <end position="42"/>
    </location>
</feature>
<dbReference type="PANTHER" id="PTHR44757:SF4">
    <property type="entry name" value="DIGUANYLATE CYCLASE DGCE-RELATED"/>
    <property type="match status" value="1"/>
</dbReference>
<dbReference type="CDD" id="cd01949">
    <property type="entry name" value="GGDEF"/>
    <property type="match status" value="1"/>
</dbReference>
<dbReference type="InterPro" id="IPR035919">
    <property type="entry name" value="EAL_sf"/>
</dbReference>
<dbReference type="SMART" id="SM00267">
    <property type="entry name" value="GGDEF"/>
    <property type="match status" value="1"/>
</dbReference>
<dbReference type="InterPro" id="IPR029787">
    <property type="entry name" value="Nucleotide_cyclase"/>
</dbReference>
<accession>A0ABV3RD55</accession>
<dbReference type="Pfam" id="PF00563">
    <property type="entry name" value="EAL"/>
    <property type="match status" value="1"/>
</dbReference>
<dbReference type="SMART" id="SM00052">
    <property type="entry name" value="EAL"/>
    <property type="match status" value="1"/>
</dbReference>
<dbReference type="PANTHER" id="PTHR44757">
    <property type="entry name" value="DIGUANYLATE CYCLASE DGCP"/>
    <property type="match status" value="1"/>
</dbReference>
<dbReference type="Gene3D" id="3.30.70.270">
    <property type="match status" value="1"/>
</dbReference>
<protein>
    <submittedName>
        <fullName evidence="4">Bifunctional diguanylate cyclase/phosphodiesterase</fullName>
    </submittedName>
</protein>
<dbReference type="InterPro" id="IPR000160">
    <property type="entry name" value="GGDEF_dom"/>
</dbReference>
<evidence type="ECO:0000313" key="5">
    <source>
        <dbReference type="Proteomes" id="UP001556118"/>
    </source>
</evidence>
<dbReference type="Pfam" id="PF00990">
    <property type="entry name" value="GGDEF"/>
    <property type="match status" value="1"/>
</dbReference>
<dbReference type="NCBIfam" id="TIGR00254">
    <property type="entry name" value="GGDEF"/>
    <property type="match status" value="1"/>
</dbReference>
<feature type="domain" description="EAL" evidence="2">
    <location>
        <begin position="484"/>
        <end position="734"/>
    </location>
</feature>
<feature type="transmembrane region" description="Helical" evidence="1">
    <location>
        <begin position="272"/>
        <end position="291"/>
    </location>
</feature>
<gene>
    <name evidence="4" type="ORF">ABUH87_12685</name>
</gene>
<dbReference type="InterPro" id="IPR007892">
    <property type="entry name" value="CHASE4"/>
</dbReference>
<organism evidence="4 5">
    <name type="scientific">Novosphingobium rhizovicinum</name>
    <dbReference type="NCBI Taxonomy" id="3228928"/>
    <lineage>
        <taxon>Bacteria</taxon>
        <taxon>Pseudomonadati</taxon>
        <taxon>Pseudomonadota</taxon>
        <taxon>Alphaproteobacteria</taxon>
        <taxon>Sphingomonadales</taxon>
        <taxon>Sphingomonadaceae</taxon>
        <taxon>Novosphingobium</taxon>
    </lineage>
</organism>
<dbReference type="Proteomes" id="UP001556118">
    <property type="component" value="Unassembled WGS sequence"/>
</dbReference>